<accession>A0A557SU02</accession>
<dbReference type="AlphaFoldDB" id="A0A557SU02"/>
<dbReference type="Proteomes" id="UP000315289">
    <property type="component" value="Unassembled WGS sequence"/>
</dbReference>
<keyword evidence="1" id="KW-0812">Transmembrane</keyword>
<keyword evidence="1" id="KW-0472">Membrane</keyword>
<keyword evidence="1" id="KW-1133">Transmembrane helix</keyword>
<feature type="transmembrane region" description="Helical" evidence="1">
    <location>
        <begin position="6"/>
        <end position="24"/>
    </location>
</feature>
<proteinExistence type="predicted"/>
<protein>
    <submittedName>
        <fullName evidence="2">Uncharacterized protein</fullName>
    </submittedName>
</protein>
<keyword evidence="3" id="KW-1185">Reference proteome</keyword>
<sequence>MSSYSVLQYAVLLVLTITISMNTLGTGHARQNISEEIYNMFSNLTPDYLGIKNFSYDDPNGSSENLFSNFSTNNNKCITTSK</sequence>
<dbReference type="EMBL" id="VOAH01000010">
    <property type="protein sequence ID" value="TVP40092.1"/>
    <property type="molecule type" value="Genomic_DNA"/>
</dbReference>
<gene>
    <name evidence="2" type="ORF">NARC_100155</name>
</gene>
<comment type="caution">
    <text evidence="2">The sequence shown here is derived from an EMBL/GenBank/DDBJ whole genome shotgun (WGS) entry which is preliminary data.</text>
</comment>
<name>A0A557SU02_9ARCH</name>
<reference evidence="2 3" key="1">
    <citation type="journal article" date="2019" name="Front. Microbiol.">
        <title>Ammonia Oxidation by the Arctic Terrestrial Thaumarchaeote Candidatus Nitrosocosmicus arcticus Is Stimulated by Increasing Temperatures.</title>
        <authorList>
            <person name="Alves R.J.E."/>
            <person name="Kerou M."/>
            <person name="Zappe A."/>
            <person name="Bittner R."/>
            <person name="Abby S.S."/>
            <person name="Schmidt H.A."/>
            <person name="Pfeifer K."/>
            <person name="Schleper C."/>
        </authorList>
    </citation>
    <scope>NUCLEOTIDE SEQUENCE [LARGE SCALE GENOMIC DNA]</scope>
    <source>
        <strain evidence="2 3">Kfb</strain>
    </source>
</reference>
<evidence type="ECO:0000313" key="2">
    <source>
        <dbReference type="EMBL" id="TVP40092.1"/>
    </source>
</evidence>
<organism evidence="2 3">
    <name type="scientific">Candidatus Nitrosocosmicus arcticus</name>
    <dbReference type="NCBI Taxonomy" id="2035267"/>
    <lineage>
        <taxon>Archaea</taxon>
        <taxon>Nitrososphaerota</taxon>
        <taxon>Nitrososphaeria</taxon>
        <taxon>Nitrososphaerales</taxon>
        <taxon>Nitrososphaeraceae</taxon>
        <taxon>Candidatus Nitrosocosmicus</taxon>
    </lineage>
</organism>
<evidence type="ECO:0000313" key="3">
    <source>
        <dbReference type="Proteomes" id="UP000315289"/>
    </source>
</evidence>
<evidence type="ECO:0000256" key="1">
    <source>
        <dbReference type="SAM" id="Phobius"/>
    </source>
</evidence>